<dbReference type="Gene3D" id="2.40.50.140">
    <property type="entry name" value="Nucleic acid-binding proteins"/>
    <property type="match status" value="1"/>
</dbReference>
<gene>
    <name evidence="3" type="ORF">KTAU_03880</name>
</gene>
<evidence type="ECO:0000256" key="1">
    <source>
        <dbReference type="SAM" id="MobiDB-lite"/>
    </source>
</evidence>
<organism evidence="3 4">
    <name type="scientific">Thermogemmatispora aurantia</name>
    <dbReference type="NCBI Taxonomy" id="2045279"/>
    <lineage>
        <taxon>Bacteria</taxon>
        <taxon>Bacillati</taxon>
        <taxon>Chloroflexota</taxon>
        <taxon>Ktedonobacteria</taxon>
        <taxon>Thermogemmatisporales</taxon>
        <taxon>Thermogemmatisporaceae</taxon>
        <taxon>Thermogemmatispora</taxon>
    </lineage>
</organism>
<reference evidence="3 4" key="1">
    <citation type="journal article" date="2019" name="Int. J. Syst. Evol. Microbiol.">
        <title>Thermogemmatispora aurantia sp. nov. and Thermogemmatispora argillosa sp. nov., within the class Ktedonobacteria, and emended description of the genus Thermogemmatispora.</title>
        <authorList>
            <person name="Zheng Y."/>
            <person name="Wang C.M."/>
            <person name="Sakai Y."/>
            <person name="Abe K."/>
            <person name="Yokota A."/>
            <person name="Yabe S."/>
        </authorList>
    </citation>
    <scope>NUCLEOTIDE SEQUENCE [LARGE SCALE GENOMIC DNA]</scope>
    <source>
        <strain evidence="3 4">A1-2</strain>
    </source>
</reference>
<keyword evidence="4" id="KW-1185">Reference proteome</keyword>
<keyword evidence="2" id="KW-1133">Transmembrane helix</keyword>
<dbReference type="RefSeq" id="WP_151726756.1">
    <property type="nucleotide sequence ID" value="NZ_BKZV01000001.1"/>
</dbReference>
<feature type="transmembrane region" description="Helical" evidence="2">
    <location>
        <begin position="146"/>
        <end position="168"/>
    </location>
</feature>
<proteinExistence type="predicted"/>
<feature type="compositionally biased region" description="Polar residues" evidence="1">
    <location>
        <begin position="79"/>
        <end position="97"/>
    </location>
</feature>
<feature type="transmembrane region" description="Helical" evidence="2">
    <location>
        <begin position="115"/>
        <end position="134"/>
    </location>
</feature>
<comment type="caution">
    <text evidence="3">The sequence shown here is derived from an EMBL/GenBank/DDBJ whole genome shotgun (WGS) entry which is preliminary data.</text>
</comment>
<dbReference type="InterPro" id="IPR012340">
    <property type="entry name" value="NA-bd_OB-fold"/>
</dbReference>
<dbReference type="AlphaFoldDB" id="A0A5J4K4R9"/>
<dbReference type="Proteomes" id="UP000334820">
    <property type="component" value="Unassembled WGS sequence"/>
</dbReference>
<feature type="region of interest" description="Disordered" evidence="1">
    <location>
        <begin position="68"/>
        <end position="97"/>
    </location>
</feature>
<evidence type="ECO:0008006" key="5">
    <source>
        <dbReference type="Google" id="ProtNLM"/>
    </source>
</evidence>
<evidence type="ECO:0000256" key="2">
    <source>
        <dbReference type="SAM" id="Phobius"/>
    </source>
</evidence>
<evidence type="ECO:0000313" key="3">
    <source>
        <dbReference type="EMBL" id="GER81750.1"/>
    </source>
</evidence>
<sequence>MVIATDPLSLVFIGCFLFGTFFLVISALLGGLGHGLAHHAGGLASHASTGPHGLAQHVHLPHIHPGSAAPHAHVVSEGSHGSQTPASTHAGHASQSGLPSQGTSALWFSHLLTFVNPWSVIFFLLGFGFFGYVFHNATHLDVLFSLLLALITGLLLAGLVLALLFRIFGDSEAETIQDVSDRTGLIGKVSLPIHQNSIGEVIYVSPGGLRKSVPARSVDGQPIERGQEVIILHYEHGIAEVETWERFFEGEPGQQPLRTPTGAELEQLRTLLQDQDGNDRSELLTGKDLL</sequence>
<name>A0A5J4K4R9_9CHLR</name>
<evidence type="ECO:0000313" key="4">
    <source>
        <dbReference type="Proteomes" id="UP000334820"/>
    </source>
</evidence>
<dbReference type="EMBL" id="BKZV01000001">
    <property type="protein sequence ID" value="GER81750.1"/>
    <property type="molecule type" value="Genomic_DNA"/>
</dbReference>
<keyword evidence="2" id="KW-0812">Transmembrane</keyword>
<protein>
    <recommendedName>
        <fullName evidence="5">NfeD-like C-terminal domain-containing protein</fullName>
    </recommendedName>
</protein>
<accession>A0A5J4K4R9</accession>
<feature type="transmembrane region" description="Helical" evidence="2">
    <location>
        <begin position="7"/>
        <end position="29"/>
    </location>
</feature>
<keyword evidence="2" id="KW-0472">Membrane</keyword>